<sequence>MTVLGAECGLDIWVINDVSTDESPQNLSKLQTEFPRLQVHHCRESKGGKAGALNAVFPFTRGEIILIIIPFYFHCKLYSVFCLQLVL</sequence>
<accession>A0ABV4XQ27</accession>
<keyword evidence="3" id="KW-1185">Reference proteome</keyword>
<keyword evidence="2" id="KW-0328">Glycosyltransferase</keyword>
<evidence type="ECO:0000313" key="2">
    <source>
        <dbReference type="EMBL" id="MFB2893645.1"/>
    </source>
</evidence>
<dbReference type="GO" id="GO:0016757">
    <property type="term" value="F:glycosyltransferase activity"/>
    <property type="evidence" value="ECO:0007669"/>
    <property type="project" value="UniProtKB-KW"/>
</dbReference>
<dbReference type="SUPFAM" id="SSF53448">
    <property type="entry name" value="Nucleotide-diphospho-sugar transferases"/>
    <property type="match status" value="1"/>
</dbReference>
<dbReference type="EMBL" id="JBHFNR010000080">
    <property type="protein sequence ID" value="MFB2893645.1"/>
    <property type="molecule type" value="Genomic_DNA"/>
</dbReference>
<keyword evidence="2" id="KW-0808">Transferase</keyword>
<evidence type="ECO:0000313" key="3">
    <source>
        <dbReference type="Proteomes" id="UP001576784"/>
    </source>
</evidence>
<dbReference type="InterPro" id="IPR029044">
    <property type="entry name" value="Nucleotide-diphossugar_trans"/>
</dbReference>
<dbReference type="InterPro" id="IPR001173">
    <property type="entry name" value="Glyco_trans_2-like"/>
</dbReference>
<dbReference type="RefSeq" id="WP_413263305.1">
    <property type="nucleotide sequence ID" value="NZ_JBHFNR010000080.1"/>
</dbReference>
<feature type="domain" description="Glycosyltransferase 2-like" evidence="1">
    <location>
        <begin position="10"/>
        <end position="67"/>
    </location>
</feature>
<evidence type="ECO:0000259" key="1">
    <source>
        <dbReference type="Pfam" id="PF00535"/>
    </source>
</evidence>
<comment type="caution">
    <text evidence="2">The sequence shown here is derived from an EMBL/GenBank/DDBJ whole genome shotgun (WGS) entry which is preliminary data.</text>
</comment>
<name>A0ABV4XQ27_9CYAN</name>
<dbReference type="Gene3D" id="3.90.550.10">
    <property type="entry name" value="Spore Coat Polysaccharide Biosynthesis Protein SpsA, Chain A"/>
    <property type="match status" value="1"/>
</dbReference>
<proteinExistence type="predicted"/>
<dbReference type="Proteomes" id="UP001576784">
    <property type="component" value="Unassembled WGS sequence"/>
</dbReference>
<dbReference type="Pfam" id="PF00535">
    <property type="entry name" value="Glycos_transf_2"/>
    <property type="match status" value="1"/>
</dbReference>
<dbReference type="EC" id="2.4.-.-" evidence="2"/>
<organism evidence="2 3">
    <name type="scientific">Floridaenema flaviceps BLCC-F50</name>
    <dbReference type="NCBI Taxonomy" id="3153642"/>
    <lineage>
        <taxon>Bacteria</taxon>
        <taxon>Bacillati</taxon>
        <taxon>Cyanobacteriota</taxon>
        <taxon>Cyanophyceae</taxon>
        <taxon>Oscillatoriophycideae</taxon>
        <taxon>Aerosakkonematales</taxon>
        <taxon>Aerosakkonemataceae</taxon>
        <taxon>Floridanema</taxon>
        <taxon>Floridanema flaviceps</taxon>
    </lineage>
</organism>
<protein>
    <submittedName>
        <fullName evidence="2">Glycosyltransferase</fullName>
        <ecNumber evidence="2">2.4.-.-</ecNumber>
    </submittedName>
</protein>
<gene>
    <name evidence="2" type="ORF">ACE1CI_12100</name>
</gene>
<reference evidence="2 3" key="1">
    <citation type="submission" date="2024-09" db="EMBL/GenBank/DDBJ databases">
        <title>Floridaenema gen nov. (Aerosakkonemataceae, Aerosakkonematales ord. nov., Cyanobacteria) from benthic tropical and subtropical fresh waters, with the description of four new species.</title>
        <authorList>
            <person name="Moretto J.A."/>
            <person name="Berthold D.E."/>
            <person name="Lefler F.W."/>
            <person name="Huang I.-S."/>
            <person name="Laughinghouse H. IV."/>
        </authorList>
    </citation>
    <scope>NUCLEOTIDE SEQUENCE [LARGE SCALE GENOMIC DNA]</scope>
    <source>
        <strain evidence="2 3">BLCC-F50</strain>
    </source>
</reference>